<dbReference type="SUPFAM" id="SSF88723">
    <property type="entry name" value="PIN domain-like"/>
    <property type="match status" value="1"/>
</dbReference>
<dbReference type="CDD" id="cd09854">
    <property type="entry name" value="PIN_VapC-like"/>
    <property type="match status" value="1"/>
</dbReference>
<dbReference type="RefSeq" id="WP_135436087.1">
    <property type="nucleotide sequence ID" value="NZ_SRLA01000005.1"/>
</dbReference>
<dbReference type="EMBL" id="SRLA01000005">
    <property type="protein sequence ID" value="TGE04643.1"/>
    <property type="molecule type" value="Genomic_DNA"/>
</dbReference>
<evidence type="ECO:0000313" key="1">
    <source>
        <dbReference type="EMBL" id="TGE04643.1"/>
    </source>
</evidence>
<accession>A0A4Z0P0U2</accession>
<dbReference type="AlphaFoldDB" id="A0A4Z0P0U2"/>
<dbReference type="OrthoDB" id="573871at2"/>
<name>A0A4Z0P0U2_9BACT</name>
<evidence type="ECO:0000313" key="2">
    <source>
        <dbReference type="Proteomes" id="UP000298337"/>
    </source>
</evidence>
<dbReference type="Gene3D" id="3.40.50.1010">
    <property type="entry name" value="5'-nuclease"/>
    <property type="match status" value="1"/>
</dbReference>
<protein>
    <submittedName>
        <fullName evidence="1">PIN domain-containing protein</fullName>
    </submittedName>
</protein>
<keyword evidence="2" id="KW-1185">Reference proteome</keyword>
<reference evidence="1 2" key="1">
    <citation type="submission" date="2019-04" db="EMBL/GenBank/DDBJ databases">
        <authorList>
            <person name="Feng G."/>
            <person name="Zhang J."/>
            <person name="Zhu H."/>
        </authorList>
    </citation>
    <scope>NUCLEOTIDE SEQUENCE [LARGE SCALE GENOMIC DNA]</scope>
    <source>
        <strain evidence="1 2">92R-1</strain>
    </source>
</reference>
<sequence length="228" mass="25894">MGKLVMIDSQIFIWGIKGMASEGQEFRIGPAQRFIQFLDDEKSKLLLPVPQMAELLSCVPPDQQVEIKRFFDKRFQVRPFDELAAEKCAELLYHSFNDQELIEYRNEHKVPKQKIKYDCMLVAMAITNRVSKIYSDDKDLKKFAAGQIDVVKMPDIAPAPVQQTLQFDGDPDTWRRRAEHSAVPATEGEPGKGIVIEQRLDRFMSEIAGKPIVSGNLRFGGDQVPPQA</sequence>
<gene>
    <name evidence="1" type="ORF">EU556_20880</name>
</gene>
<proteinExistence type="predicted"/>
<dbReference type="InterPro" id="IPR029060">
    <property type="entry name" value="PIN-like_dom_sf"/>
</dbReference>
<dbReference type="Proteomes" id="UP000298337">
    <property type="component" value="Unassembled WGS sequence"/>
</dbReference>
<comment type="caution">
    <text evidence="1">The sequence shown here is derived from an EMBL/GenBank/DDBJ whole genome shotgun (WGS) entry which is preliminary data.</text>
</comment>
<organism evidence="1 2">
    <name type="scientific">Hymenobacter fodinae</name>
    <dbReference type="NCBI Taxonomy" id="2510796"/>
    <lineage>
        <taxon>Bacteria</taxon>
        <taxon>Pseudomonadati</taxon>
        <taxon>Bacteroidota</taxon>
        <taxon>Cytophagia</taxon>
        <taxon>Cytophagales</taxon>
        <taxon>Hymenobacteraceae</taxon>
        <taxon>Hymenobacter</taxon>
    </lineage>
</organism>